<keyword evidence="2" id="KW-1185">Reference proteome</keyword>
<name>A0AC61RAF3_9FIRM</name>
<dbReference type="EMBL" id="SRYG01000002">
    <property type="protein sequence ID" value="TGY67105.1"/>
    <property type="molecule type" value="Genomic_DNA"/>
</dbReference>
<accession>A0AC61RAF3</accession>
<sequence>MNLETQRLILRPWRTEDAPSLYRYASDARVGPCAGWPPHTSVENSRQIIETILSAPGTYAIVLKETNEPVGSAGLMIGEASRLTRSSQEAEIGYWIGVPYWGQGLVPEAVAALIRYAKEDLHLSTLWCGYFDGNEKSRRVQEKCGFVYDHSRTGMTCQIEGMRLTEHISKMSLENSGAVISEN</sequence>
<comment type="caution">
    <text evidence="1">The sequence shown here is derived from an EMBL/GenBank/DDBJ whole genome shotgun (WGS) entry which is preliminary data.</text>
</comment>
<dbReference type="Proteomes" id="UP000308836">
    <property type="component" value="Unassembled WGS sequence"/>
</dbReference>
<gene>
    <name evidence="1" type="ORF">E5336_01445</name>
</gene>
<evidence type="ECO:0000313" key="1">
    <source>
        <dbReference type="EMBL" id="TGY67105.1"/>
    </source>
</evidence>
<evidence type="ECO:0000313" key="2">
    <source>
        <dbReference type="Proteomes" id="UP000308836"/>
    </source>
</evidence>
<organism evidence="1 2">
    <name type="scientific">Dubosiella muris</name>
    <dbReference type="NCBI Taxonomy" id="3038133"/>
    <lineage>
        <taxon>Bacteria</taxon>
        <taxon>Bacillati</taxon>
        <taxon>Bacillota</taxon>
        <taxon>Erysipelotrichia</taxon>
        <taxon>Erysipelotrichales</taxon>
        <taxon>Erysipelotrichaceae</taxon>
        <taxon>Dubosiella</taxon>
    </lineage>
</organism>
<reference evidence="1" key="1">
    <citation type="submission" date="2019-04" db="EMBL/GenBank/DDBJ databases">
        <title>Microbes associate with the intestines of laboratory mice.</title>
        <authorList>
            <person name="Navarre W."/>
            <person name="Wong E."/>
            <person name="Huang K."/>
            <person name="Tropini C."/>
            <person name="Ng K."/>
            <person name="Yu B."/>
        </authorList>
    </citation>
    <scope>NUCLEOTIDE SEQUENCE</scope>
    <source>
        <strain evidence="1">NM09_H32</strain>
    </source>
</reference>
<protein>
    <submittedName>
        <fullName evidence="1">N-acetyltransferase</fullName>
    </submittedName>
</protein>
<proteinExistence type="predicted"/>